<evidence type="ECO:0000259" key="2">
    <source>
        <dbReference type="Pfam" id="PF02517"/>
    </source>
</evidence>
<dbReference type="EMBL" id="LNQE01000755">
    <property type="protein sequence ID" value="KUG25164.1"/>
    <property type="molecule type" value="Genomic_DNA"/>
</dbReference>
<name>A0A0W8FWF3_9ZZZZ</name>
<evidence type="ECO:0000313" key="3">
    <source>
        <dbReference type="EMBL" id="KUG25164.1"/>
    </source>
</evidence>
<protein>
    <recommendedName>
        <fullName evidence="2">CAAX prenyl protease 2/Lysostaphin resistance protein A-like domain-containing protein</fullName>
    </recommendedName>
</protein>
<feature type="transmembrane region" description="Helical" evidence="1">
    <location>
        <begin position="198"/>
        <end position="215"/>
    </location>
</feature>
<dbReference type="InterPro" id="IPR003675">
    <property type="entry name" value="Rce1/LyrA-like_dom"/>
</dbReference>
<feature type="transmembrane region" description="Helical" evidence="1">
    <location>
        <begin position="21"/>
        <end position="39"/>
    </location>
</feature>
<reference evidence="3" key="1">
    <citation type="journal article" date="2015" name="Proc. Natl. Acad. Sci. U.S.A.">
        <title>Networks of energetic and metabolic interactions define dynamics in microbial communities.</title>
        <authorList>
            <person name="Embree M."/>
            <person name="Liu J.K."/>
            <person name="Al-Bassam M.M."/>
            <person name="Zengler K."/>
        </authorList>
    </citation>
    <scope>NUCLEOTIDE SEQUENCE</scope>
</reference>
<proteinExistence type="predicted"/>
<feature type="transmembrane region" description="Helical" evidence="1">
    <location>
        <begin position="143"/>
        <end position="164"/>
    </location>
</feature>
<feature type="transmembrane region" description="Helical" evidence="1">
    <location>
        <begin position="176"/>
        <end position="192"/>
    </location>
</feature>
<accession>A0A0W8FWF3</accession>
<dbReference type="GO" id="GO:0080120">
    <property type="term" value="P:CAAX-box protein maturation"/>
    <property type="evidence" value="ECO:0007669"/>
    <property type="project" value="UniProtKB-ARBA"/>
</dbReference>
<organism evidence="3">
    <name type="scientific">hydrocarbon metagenome</name>
    <dbReference type="NCBI Taxonomy" id="938273"/>
    <lineage>
        <taxon>unclassified sequences</taxon>
        <taxon>metagenomes</taxon>
        <taxon>ecological metagenomes</taxon>
    </lineage>
</organism>
<comment type="caution">
    <text evidence="3">The sequence shown here is derived from an EMBL/GenBank/DDBJ whole genome shotgun (WGS) entry which is preliminary data.</text>
</comment>
<dbReference type="GO" id="GO:0004175">
    <property type="term" value="F:endopeptidase activity"/>
    <property type="evidence" value="ECO:0007669"/>
    <property type="project" value="UniProtKB-ARBA"/>
</dbReference>
<keyword evidence="1" id="KW-0812">Transmembrane</keyword>
<feature type="transmembrane region" description="Helical" evidence="1">
    <location>
        <begin position="220"/>
        <end position="240"/>
    </location>
</feature>
<dbReference type="AlphaFoldDB" id="A0A0W8FWF3"/>
<feature type="transmembrane region" description="Helical" evidence="1">
    <location>
        <begin position="65"/>
        <end position="88"/>
    </location>
</feature>
<evidence type="ECO:0000256" key="1">
    <source>
        <dbReference type="SAM" id="Phobius"/>
    </source>
</evidence>
<keyword evidence="1" id="KW-1133">Transmembrane helix</keyword>
<sequence length="255" mass="29988">MSSLKKEIFEQWKTLKSLDKKVVLVFLAVAVLQTISWYYTSRKFFRANLYQQFFSDNEFVQLYEYLFWFIGDFISLFLLPSFIIIFLFKEKISDYGVKLGDYKLGLQITLISIAVMLPILWFVSASPQFAAKYPHLQMAKSDWTILIIYEIGMLIYLFAWEFIWRGFMLFGLEKRFGYYAVFIQMIPFVILHNGKPELETFSSILGGIVLGIVALRTRSFIYGVLIHFAIMLGIDLFSTFRSKTEFISELFTKLF</sequence>
<feature type="transmembrane region" description="Helical" evidence="1">
    <location>
        <begin position="104"/>
        <end position="123"/>
    </location>
</feature>
<dbReference type="Pfam" id="PF02517">
    <property type="entry name" value="Rce1-like"/>
    <property type="match status" value="1"/>
</dbReference>
<feature type="domain" description="CAAX prenyl protease 2/Lysostaphin resistance protein A-like" evidence="2">
    <location>
        <begin position="147"/>
        <end position="230"/>
    </location>
</feature>
<gene>
    <name evidence="3" type="ORF">ASZ90_005019</name>
</gene>
<keyword evidence="1" id="KW-0472">Membrane</keyword>